<accession>A0AAV9AFB1</accession>
<sequence length="84" mass="9092">MEEVWEGGGWLEMDEGCELLDLEEEKVRWWPDLEPLLVCAKEGGGDGGDARRICETAVTDEGPLRMVGSRGGDGAGWPDLVVCG</sequence>
<reference evidence="1" key="1">
    <citation type="journal article" date="2023" name="Nat. Commun.">
        <title>Diploid and tetraploid genomes of Acorus and the evolution of monocots.</title>
        <authorList>
            <person name="Ma L."/>
            <person name="Liu K.W."/>
            <person name="Li Z."/>
            <person name="Hsiao Y.Y."/>
            <person name="Qi Y."/>
            <person name="Fu T."/>
            <person name="Tang G.D."/>
            <person name="Zhang D."/>
            <person name="Sun W.H."/>
            <person name="Liu D.K."/>
            <person name="Li Y."/>
            <person name="Chen G.Z."/>
            <person name="Liu X.D."/>
            <person name="Liao X.Y."/>
            <person name="Jiang Y.T."/>
            <person name="Yu X."/>
            <person name="Hao Y."/>
            <person name="Huang J."/>
            <person name="Zhao X.W."/>
            <person name="Ke S."/>
            <person name="Chen Y.Y."/>
            <person name="Wu W.L."/>
            <person name="Hsu J.L."/>
            <person name="Lin Y.F."/>
            <person name="Huang M.D."/>
            <person name="Li C.Y."/>
            <person name="Huang L."/>
            <person name="Wang Z.W."/>
            <person name="Zhao X."/>
            <person name="Zhong W.Y."/>
            <person name="Peng D.H."/>
            <person name="Ahmad S."/>
            <person name="Lan S."/>
            <person name="Zhang J.S."/>
            <person name="Tsai W.C."/>
            <person name="Van de Peer Y."/>
            <person name="Liu Z.J."/>
        </authorList>
    </citation>
    <scope>NUCLEOTIDE SEQUENCE</scope>
    <source>
        <strain evidence="1">SCP</strain>
    </source>
</reference>
<gene>
    <name evidence="1" type="ORF">QJS04_geneDACA011990</name>
</gene>
<dbReference type="EMBL" id="JAUJYN010000009">
    <property type="protein sequence ID" value="KAK1262826.1"/>
    <property type="molecule type" value="Genomic_DNA"/>
</dbReference>
<comment type="caution">
    <text evidence="1">The sequence shown here is derived from an EMBL/GenBank/DDBJ whole genome shotgun (WGS) entry which is preliminary data.</text>
</comment>
<organism evidence="1 2">
    <name type="scientific">Acorus gramineus</name>
    <name type="common">Dwarf sweet flag</name>
    <dbReference type="NCBI Taxonomy" id="55184"/>
    <lineage>
        <taxon>Eukaryota</taxon>
        <taxon>Viridiplantae</taxon>
        <taxon>Streptophyta</taxon>
        <taxon>Embryophyta</taxon>
        <taxon>Tracheophyta</taxon>
        <taxon>Spermatophyta</taxon>
        <taxon>Magnoliopsida</taxon>
        <taxon>Liliopsida</taxon>
        <taxon>Acoraceae</taxon>
        <taxon>Acorus</taxon>
    </lineage>
</organism>
<name>A0AAV9AFB1_ACOGR</name>
<evidence type="ECO:0000313" key="1">
    <source>
        <dbReference type="EMBL" id="KAK1262826.1"/>
    </source>
</evidence>
<dbReference type="Proteomes" id="UP001179952">
    <property type="component" value="Unassembled WGS sequence"/>
</dbReference>
<proteinExistence type="predicted"/>
<evidence type="ECO:0000313" key="2">
    <source>
        <dbReference type="Proteomes" id="UP001179952"/>
    </source>
</evidence>
<protein>
    <submittedName>
        <fullName evidence="1">Uncharacterized protein</fullName>
    </submittedName>
</protein>
<reference evidence="1" key="2">
    <citation type="submission" date="2023-06" db="EMBL/GenBank/DDBJ databases">
        <authorList>
            <person name="Ma L."/>
            <person name="Liu K.-W."/>
            <person name="Li Z."/>
            <person name="Hsiao Y.-Y."/>
            <person name="Qi Y."/>
            <person name="Fu T."/>
            <person name="Tang G."/>
            <person name="Zhang D."/>
            <person name="Sun W.-H."/>
            <person name="Liu D.-K."/>
            <person name="Li Y."/>
            <person name="Chen G.-Z."/>
            <person name="Liu X.-D."/>
            <person name="Liao X.-Y."/>
            <person name="Jiang Y.-T."/>
            <person name="Yu X."/>
            <person name="Hao Y."/>
            <person name="Huang J."/>
            <person name="Zhao X.-W."/>
            <person name="Ke S."/>
            <person name="Chen Y.-Y."/>
            <person name="Wu W.-L."/>
            <person name="Hsu J.-L."/>
            <person name="Lin Y.-F."/>
            <person name="Huang M.-D."/>
            <person name="Li C.-Y."/>
            <person name="Huang L."/>
            <person name="Wang Z.-W."/>
            <person name="Zhao X."/>
            <person name="Zhong W.-Y."/>
            <person name="Peng D.-H."/>
            <person name="Ahmad S."/>
            <person name="Lan S."/>
            <person name="Zhang J.-S."/>
            <person name="Tsai W.-C."/>
            <person name="Van De Peer Y."/>
            <person name="Liu Z.-J."/>
        </authorList>
    </citation>
    <scope>NUCLEOTIDE SEQUENCE</scope>
    <source>
        <strain evidence="1">SCP</strain>
        <tissue evidence="1">Leaves</tissue>
    </source>
</reference>
<keyword evidence="2" id="KW-1185">Reference proteome</keyword>
<dbReference type="AlphaFoldDB" id="A0AAV9AFB1"/>